<dbReference type="InterPro" id="IPR002881">
    <property type="entry name" value="DUF58"/>
</dbReference>
<dbReference type="RefSeq" id="WP_113954070.1">
    <property type="nucleotide sequence ID" value="NZ_QNRT01000002.1"/>
</dbReference>
<dbReference type="EMBL" id="QNRT01000002">
    <property type="protein sequence ID" value="RBP51290.1"/>
    <property type="molecule type" value="Genomic_DNA"/>
</dbReference>
<protein>
    <submittedName>
        <fullName evidence="2">Uncharacterized protein DUF58</fullName>
    </submittedName>
</protein>
<dbReference type="InParanoid" id="A0A395JRG5"/>
<reference evidence="2 3" key="1">
    <citation type="submission" date="2018-06" db="EMBL/GenBank/DDBJ databases">
        <title>Genomic Encyclopedia of Type Strains, Phase IV (KMG-IV): sequencing the most valuable type-strain genomes for metagenomic binning, comparative biology and taxonomic classification.</title>
        <authorList>
            <person name="Goeker M."/>
        </authorList>
    </citation>
    <scope>NUCLEOTIDE SEQUENCE [LARGE SCALE GENOMIC DNA]</scope>
    <source>
        <strain evidence="2 3">DSM 24032</strain>
    </source>
</reference>
<accession>A0A395JRG5</accession>
<keyword evidence="3" id="KW-1185">Reference proteome</keyword>
<gene>
    <name evidence="2" type="ORF">DFR28_102709</name>
</gene>
<feature type="domain" description="DUF58" evidence="1">
    <location>
        <begin position="66"/>
        <end position="281"/>
    </location>
</feature>
<evidence type="ECO:0000313" key="2">
    <source>
        <dbReference type="EMBL" id="RBP51290.1"/>
    </source>
</evidence>
<dbReference type="PANTHER" id="PTHR33608">
    <property type="entry name" value="BLL2464 PROTEIN"/>
    <property type="match status" value="1"/>
</dbReference>
<name>A0A395JRG5_9GAMM</name>
<evidence type="ECO:0000313" key="3">
    <source>
        <dbReference type="Proteomes" id="UP000253083"/>
    </source>
</evidence>
<evidence type="ECO:0000259" key="1">
    <source>
        <dbReference type="Pfam" id="PF01882"/>
    </source>
</evidence>
<dbReference type="OrthoDB" id="9776116at2"/>
<proteinExistence type="predicted"/>
<dbReference type="AlphaFoldDB" id="A0A395JRG5"/>
<dbReference type="Pfam" id="PF01882">
    <property type="entry name" value="DUF58"/>
    <property type="match status" value="1"/>
</dbReference>
<dbReference type="Proteomes" id="UP000253083">
    <property type="component" value="Unassembled WGS sequence"/>
</dbReference>
<comment type="caution">
    <text evidence="2">The sequence shown here is derived from an EMBL/GenBank/DDBJ whole genome shotgun (WGS) entry which is preliminary data.</text>
</comment>
<organism evidence="2 3">
    <name type="scientific">Arenicella xantha</name>
    <dbReference type="NCBI Taxonomy" id="644221"/>
    <lineage>
        <taxon>Bacteria</taxon>
        <taxon>Pseudomonadati</taxon>
        <taxon>Pseudomonadota</taxon>
        <taxon>Gammaproteobacteria</taxon>
        <taxon>Arenicellales</taxon>
        <taxon>Arenicellaceae</taxon>
        <taxon>Arenicella</taxon>
    </lineage>
</organism>
<sequence>MAINHIIDKHDIERFTSAGVTVDLARLLRSRHWAQSLSLFSRQAARSMLLGAVRSRFRGRGMEFEEVRHYQAGDDIRSIDWKVSARTGETYTKLFCEERERPCHIMVDQRPSLFFGSTRQFKSVLAAELAAALAWAALKGGDRIGGQVLTVGAERDSRARRNKSAVLKFIHDIVDLNHRLISPPSDFPAVSSSRDSQVAAGSLAHSLEECRRITRPGTAIFIISDFHDFDDAAARALSTLGKHTDLTLLQITDPLEAEMPLAGRFAISNGVVDRNVSITPAIQRAYLQELELQNKALQSAARQARARMTSASTQDSARDILNAVYRR</sequence>
<dbReference type="PANTHER" id="PTHR33608:SF12">
    <property type="entry name" value="DUF58 DOMAIN-CONTAINING PROTEIN"/>
    <property type="match status" value="1"/>
</dbReference>